<dbReference type="EMBL" id="JAFJYH010000073">
    <property type="protein sequence ID" value="KAG4421017.1"/>
    <property type="molecule type" value="Genomic_DNA"/>
</dbReference>
<reference evidence="7" key="1">
    <citation type="submission" date="2021-02" db="EMBL/GenBank/DDBJ databases">
        <title>Genome sequence Cadophora malorum strain M34.</title>
        <authorList>
            <person name="Stefanovic E."/>
            <person name="Vu D."/>
            <person name="Scully C."/>
            <person name="Dijksterhuis J."/>
            <person name="Roader J."/>
            <person name="Houbraken J."/>
        </authorList>
    </citation>
    <scope>NUCLEOTIDE SEQUENCE</scope>
    <source>
        <strain evidence="7">M34</strain>
    </source>
</reference>
<protein>
    <recommendedName>
        <fullName evidence="6">NADP-dependent oxidoreductase domain-containing protein</fullName>
    </recommendedName>
</protein>
<sequence>MAAITINSKQRMNSGFDIPTLGYGVYKVPADICGEVVSQALKAGYRHVDCAAMYRNEKPAGKAILDSGIPREEVFYTSKVYQPALTYEGVKAQVDLSLKECGLGYIDLMLLHAPYGGREGRKGAWKALVESVEEGKVRSIGVSNYGVKHLDEMEEYMKELEEEGGKGKGGVISVGQWEIHPWIPRSDIVEWCKKRNIVVEAYSPLARGQRLSDKDLQPLTKKYGKSAAQILVRWSLQHSFVPLPKSETPSRIIDNAAVYDFELTEEDLKSLTFDTYSPSGWDPTVSTLDK</sequence>
<feature type="binding site" evidence="4">
    <location>
        <position position="112"/>
    </location>
    <ligand>
        <name>substrate</name>
    </ligand>
</feature>
<organism evidence="7 8">
    <name type="scientific">Cadophora malorum</name>
    <dbReference type="NCBI Taxonomy" id="108018"/>
    <lineage>
        <taxon>Eukaryota</taxon>
        <taxon>Fungi</taxon>
        <taxon>Dikarya</taxon>
        <taxon>Ascomycota</taxon>
        <taxon>Pezizomycotina</taxon>
        <taxon>Leotiomycetes</taxon>
        <taxon>Helotiales</taxon>
        <taxon>Ploettnerulaceae</taxon>
        <taxon>Cadophora</taxon>
    </lineage>
</organism>
<dbReference type="InterPro" id="IPR036812">
    <property type="entry name" value="NAD(P)_OxRdtase_dom_sf"/>
</dbReference>
<dbReference type="Proteomes" id="UP000664132">
    <property type="component" value="Unassembled WGS sequence"/>
</dbReference>
<dbReference type="PROSITE" id="PS00798">
    <property type="entry name" value="ALDOKETO_REDUCTASE_1"/>
    <property type="match status" value="1"/>
</dbReference>
<evidence type="ECO:0000256" key="4">
    <source>
        <dbReference type="PIRSR" id="PIRSR000097-2"/>
    </source>
</evidence>
<dbReference type="AlphaFoldDB" id="A0A8H7W9Q8"/>
<evidence type="ECO:0000259" key="6">
    <source>
        <dbReference type="Pfam" id="PF00248"/>
    </source>
</evidence>
<dbReference type="FunFam" id="3.20.20.100:FF:000015">
    <property type="entry name" value="Oxidoreductase, aldo/keto reductase family"/>
    <property type="match status" value="1"/>
</dbReference>
<keyword evidence="2" id="KW-0560">Oxidoreductase</keyword>
<evidence type="ECO:0000256" key="2">
    <source>
        <dbReference type="ARBA" id="ARBA00023002"/>
    </source>
</evidence>
<dbReference type="GO" id="GO:0016491">
    <property type="term" value="F:oxidoreductase activity"/>
    <property type="evidence" value="ECO:0007669"/>
    <property type="project" value="UniProtKB-KW"/>
</dbReference>
<dbReference type="PIRSF" id="PIRSF000097">
    <property type="entry name" value="AKR"/>
    <property type="match status" value="1"/>
</dbReference>
<comment type="caution">
    <text evidence="7">The sequence shown here is derived from an EMBL/GenBank/DDBJ whole genome shotgun (WGS) entry which is preliminary data.</text>
</comment>
<feature type="domain" description="NADP-dependent oxidoreductase" evidence="6">
    <location>
        <begin position="35"/>
        <end position="271"/>
    </location>
</feature>
<feature type="active site" description="Proton donor" evidence="3">
    <location>
        <position position="54"/>
    </location>
</feature>
<dbReference type="PRINTS" id="PR00069">
    <property type="entry name" value="ALDKETRDTASE"/>
</dbReference>
<proteinExistence type="inferred from homology"/>
<accession>A0A8H7W9Q8</accession>
<evidence type="ECO:0000256" key="3">
    <source>
        <dbReference type="PIRSR" id="PIRSR000097-1"/>
    </source>
</evidence>
<gene>
    <name evidence="7" type="ORF">IFR04_005886</name>
</gene>
<dbReference type="PROSITE" id="PS00062">
    <property type="entry name" value="ALDOKETO_REDUCTASE_2"/>
    <property type="match status" value="1"/>
</dbReference>
<dbReference type="InterPro" id="IPR023210">
    <property type="entry name" value="NADP_OxRdtase_dom"/>
</dbReference>
<dbReference type="Gene3D" id="3.20.20.100">
    <property type="entry name" value="NADP-dependent oxidoreductase domain"/>
    <property type="match status" value="1"/>
</dbReference>
<dbReference type="OrthoDB" id="416253at2759"/>
<dbReference type="PANTHER" id="PTHR43827:SF13">
    <property type="entry name" value="ALDO_KETO REDUCTASE FAMILY PROTEIN"/>
    <property type="match status" value="1"/>
</dbReference>
<name>A0A8H7W9Q8_9HELO</name>
<dbReference type="InterPro" id="IPR020471">
    <property type="entry name" value="AKR"/>
</dbReference>
<comment type="similarity">
    <text evidence="1">Belongs to the aldo/keto reductase family.</text>
</comment>
<dbReference type="InterPro" id="IPR018170">
    <property type="entry name" value="Aldo/ket_reductase_CS"/>
</dbReference>
<evidence type="ECO:0000313" key="7">
    <source>
        <dbReference type="EMBL" id="KAG4421017.1"/>
    </source>
</evidence>
<dbReference type="Pfam" id="PF00248">
    <property type="entry name" value="Aldo_ket_red"/>
    <property type="match status" value="1"/>
</dbReference>
<dbReference type="SUPFAM" id="SSF51430">
    <property type="entry name" value="NAD(P)-linked oxidoreductase"/>
    <property type="match status" value="1"/>
</dbReference>
<dbReference type="CDD" id="cd19071">
    <property type="entry name" value="AKR_AKR1-5-like"/>
    <property type="match status" value="1"/>
</dbReference>
<evidence type="ECO:0000256" key="5">
    <source>
        <dbReference type="PIRSR" id="PIRSR000097-3"/>
    </source>
</evidence>
<evidence type="ECO:0000256" key="1">
    <source>
        <dbReference type="ARBA" id="ARBA00007905"/>
    </source>
</evidence>
<dbReference type="PANTHER" id="PTHR43827">
    <property type="entry name" value="2,5-DIKETO-D-GLUCONIC ACID REDUCTASE"/>
    <property type="match status" value="1"/>
</dbReference>
<keyword evidence="8" id="KW-1185">Reference proteome</keyword>
<feature type="site" description="Lowers pKa of active site Tyr" evidence="5">
    <location>
        <position position="79"/>
    </location>
</feature>
<evidence type="ECO:0000313" key="8">
    <source>
        <dbReference type="Proteomes" id="UP000664132"/>
    </source>
</evidence>